<feature type="domain" description="SWIM-type" evidence="3">
    <location>
        <begin position="145"/>
        <end position="180"/>
    </location>
</feature>
<dbReference type="Pfam" id="PF04434">
    <property type="entry name" value="SWIM"/>
    <property type="match status" value="1"/>
</dbReference>
<gene>
    <name evidence="4" type="ORF">J8F10_35600</name>
</gene>
<dbReference type="EMBL" id="JAGKQQ010000002">
    <property type="protein sequence ID" value="MBP3960580.1"/>
    <property type="molecule type" value="Genomic_DNA"/>
</dbReference>
<sequence length="278" mass="30103">MSWYGFKPYVPVARRRAQAAKEVAKRTKKGQPVAPVNVQGKAIASTFWGKAWCTNLESYSDFANRLPRGRSYVRNGSVVDLKIEKGRIKALVSGSELYEVEVDITTLPRPKWEALKKLCVGKIGTLVELLQGKLSKAVMELVTDREKGLFPKPDEIKMRCSCPDYAGMCKHVAATMYGIGNRLDSTPELLFTLRCVDHMELIEQAIPAAPLAGKGTAPVIATGDLGAIFGIEIGSAPVPPTASGTPKKPVAKKTTKKAVKKPAKKTTVAKKKSAPKKG</sequence>
<evidence type="ECO:0000313" key="4">
    <source>
        <dbReference type="EMBL" id="MBP3960580.1"/>
    </source>
</evidence>
<feature type="compositionally biased region" description="Basic residues" evidence="2">
    <location>
        <begin position="249"/>
        <end position="278"/>
    </location>
</feature>
<evidence type="ECO:0000313" key="5">
    <source>
        <dbReference type="Proteomes" id="UP000676565"/>
    </source>
</evidence>
<comment type="caution">
    <text evidence="4">The sequence shown here is derived from an EMBL/GenBank/DDBJ whole genome shotgun (WGS) entry which is preliminary data.</text>
</comment>
<organism evidence="4 5">
    <name type="scientific">Gemmata palustris</name>
    <dbReference type="NCBI Taxonomy" id="2822762"/>
    <lineage>
        <taxon>Bacteria</taxon>
        <taxon>Pseudomonadati</taxon>
        <taxon>Planctomycetota</taxon>
        <taxon>Planctomycetia</taxon>
        <taxon>Gemmatales</taxon>
        <taxon>Gemmataceae</taxon>
        <taxon>Gemmata</taxon>
    </lineage>
</organism>
<proteinExistence type="predicted"/>
<evidence type="ECO:0000256" key="2">
    <source>
        <dbReference type="SAM" id="MobiDB-lite"/>
    </source>
</evidence>
<accession>A0ABS5C3P5</accession>
<reference evidence="4 5" key="1">
    <citation type="submission" date="2021-04" db="EMBL/GenBank/DDBJ databases">
        <authorList>
            <person name="Ivanova A."/>
        </authorList>
    </citation>
    <scope>NUCLEOTIDE SEQUENCE [LARGE SCALE GENOMIC DNA]</scope>
    <source>
        <strain evidence="4 5">G18</strain>
    </source>
</reference>
<name>A0ABS5C3P5_9BACT</name>
<dbReference type="PROSITE" id="PS50966">
    <property type="entry name" value="ZF_SWIM"/>
    <property type="match status" value="1"/>
</dbReference>
<keyword evidence="1" id="KW-0862">Zinc</keyword>
<feature type="region of interest" description="Disordered" evidence="2">
    <location>
        <begin position="236"/>
        <end position="278"/>
    </location>
</feature>
<keyword evidence="5" id="KW-1185">Reference proteome</keyword>
<evidence type="ECO:0000256" key="1">
    <source>
        <dbReference type="PROSITE-ProRule" id="PRU00325"/>
    </source>
</evidence>
<dbReference type="InterPro" id="IPR007527">
    <property type="entry name" value="Znf_SWIM"/>
</dbReference>
<keyword evidence="1" id="KW-0479">Metal-binding</keyword>
<dbReference type="PANTHER" id="PTHR38133:SF1">
    <property type="entry name" value="SLR1429 PROTEIN"/>
    <property type="match status" value="1"/>
</dbReference>
<evidence type="ECO:0000259" key="3">
    <source>
        <dbReference type="PROSITE" id="PS50966"/>
    </source>
</evidence>
<dbReference type="Proteomes" id="UP000676565">
    <property type="component" value="Unassembled WGS sequence"/>
</dbReference>
<dbReference type="PANTHER" id="PTHR38133">
    <property type="entry name" value="SLR1429 PROTEIN"/>
    <property type="match status" value="1"/>
</dbReference>
<protein>
    <submittedName>
        <fullName evidence="4">SWIM zinc finger family protein</fullName>
    </submittedName>
</protein>
<dbReference type="RefSeq" id="WP_210662761.1">
    <property type="nucleotide sequence ID" value="NZ_JAGKQQ010000002.1"/>
</dbReference>
<keyword evidence="1" id="KW-0863">Zinc-finger</keyword>